<dbReference type="PANTHER" id="PTHR37940">
    <property type="entry name" value="LYSINE--TRNA LIGASE"/>
    <property type="match status" value="1"/>
</dbReference>
<dbReference type="EC" id="6.1.1.6" evidence="10"/>
<dbReference type="RefSeq" id="WP_056933798.1">
    <property type="nucleotide sequence ID" value="NZ_CP013050.1"/>
</dbReference>
<gene>
    <name evidence="10 12" type="primary">lysS</name>
    <name evidence="12" type="ORF">TBCH5v1_1130</name>
</gene>
<evidence type="ECO:0000259" key="11">
    <source>
        <dbReference type="Pfam" id="PF19269"/>
    </source>
</evidence>
<dbReference type="GO" id="GO:0005737">
    <property type="term" value="C:cytoplasm"/>
    <property type="evidence" value="ECO:0007669"/>
    <property type="project" value="UniProtKB-SubCell"/>
</dbReference>
<proteinExistence type="inferred from homology"/>
<comment type="subcellular location">
    <subcellularLocation>
        <location evidence="1 10">Cytoplasm</location>
    </subcellularLocation>
</comment>
<dbReference type="InterPro" id="IPR008925">
    <property type="entry name" value="aa_tRNA-synth_I_cd-bd_sf"/>
</dbReference>
<keyword evidence="4 10" id="KW-0436">Ligase</keyword>
<protein>
    <recommendedName>
        <fullName evidence="10">Lysine--tRNA ligase</fullName>
        <ecNumber evidence="10">6.1.1.6</ecNumber>
    </recommendedName>
    <alternativeName>
        <fullName evidence="10">Lysyl-tRNA synthetase</fullName>
        <shortName evidence="10">LysRS</shortName>
    </alternativeName>
</protein>
<evidence type="ECO:0000256" key="5">
    <source>
        <dbReference type="ARBA" id="ARBA00022741"/>
    </source>
</evidence>
<dbReference type="Pfam" id="PF19269">
    <property type="entry name" value="Anticodon_2"/>
    <property type="match status" value="1"/>
</dbReference>
<dbReference type="InterPro" id="IPR042078">
    <property type="entry name" value="Lys-tRNA-ligase_SC_fold"/>
</dbReference>
<keyword evidence="6 10" id="KW-0067">ATP-binding</keyword>
<dbReference type="NCBIfam" id="TIGR00467">
    <property type="entry name" value="lysS_arch"/>
    <property type="match status" value="1"/>
</dbReference>
<evidence type="ECO:0000313" key="12">
    <source>
        <dbReference type="EMBL" id="ALM75064.1"/>
    </source>
</evidence>
<dbReference type="GO" id="GO:0005524">
    <property type="term" value="F:ATP binding"/>
    <property type="evidence" value="ECO:0007669"/>
    <property type="project" value="UniProtKB-UniRule"/>
</dbReference>
<dbReference type="GeneID" id="26136390"/>
<keyword evidence="5 10" id="KW-0547">Nucleotide-binding</keyword>
<keyword evidence="8 10" id="KW-0030">Aminoacyl-tRNA synthetase</keyword>
<evidence type="ECO:0000256" key="4">
    <source>
        <dbReference type="ARBA" id="ARBA00022598"/>
    </source>
</evidence>
<dbReference type="InterPro" id="IPR014729">
    <property type="entry name" value="Rossmann-like_a/b/a_fold"/>
</dbReference>
<evidence type="ECO:0000256" key="8">
    <source>
        <dbReference type="ARBA" id="ARBA00023146"/>
    </source>
</evidence>
<dbReference type="GO" id="GO:0004824">
    <property type="term" value="F:lysine-tRNA ligase activity"/>
    <property type="evidence" value="ECO:0007669"/>
    <property type="project" value="UniProtKB-UniRule"/>
</dbReference>
<keyword evidence="3 10" id="KW-0963">Cytoplasm</keyword>
<feature type="short sequence motif" description="'HIGH' region" evidence="10">
    <location>
        <begin position="30"/>
        <end position="38"/>
    </location>
</feature>
<dbReference type="InterPro" id="IPR045462">
    <property type="entry name" value="aa-tRNA-synth_I_cd-bd"/>
</dbReference>
<evidence type="ECO:0000313" key="13">
    <source>
        <dbReference type="Proteomes" id="UP000066042"/>
    </source>
</evidence>
<dbReference type="STRING" id="55802.TBCH5v1_1130"/>
<dbReference type="AlphaFoldDB" id="A0A0S1XBE4"/>
<feature type="domain" description="Aminoacyl-tRNA synthetase class I anticodon-binding" evidence="11">
    <location>
        <begin position="445"/>
        <end position="523"/>
    </location>
</feature>
<organism evidence="12 13">
    <name type="scientific">Thermococcus barophilus</name>
    <dbReference type="NCBI Taxonomy" id="55802"/>
    <lineage>
        <taxon>Archaea</taxon>
        <taxon>Methanobacteriati</taxon>
        <taxon>Methanobacteriota</taxon>
        <taxon>Thermococci</taxon>
        <taxon>Thermococcales</taxon>
        <taxon>Thermococcaceae</taxon>
        <taxon>Thermococcus</taxon>
    </lineage>
</organism>
<sequence>MVHWADYMAEKIIRERGDKEEYVVESGITPSGYVHIGNFRELFTAYIVGHALKDKGKKVRHIHMWDDYDRFRKVPKNVPGEWKEYLTMPVSEVPDPWGCHNSYAEHFMELFESEVEKLGIEVDFLRASRLYKTGEYAKDIRKALENREKIVAILNKFRDMAKQPHLEESWQPVQIYCPKCRKEADFIQWDGGWKVEYKCPHCGSEGKTDIREGNVKLRWRVDWPMRWAHFGVDFEPAGKDHLAAGSSFDTGREIIKTVYGKEPPLTLMYEFVGIKGQKGKMSGSKGNVILLSDLYEVLEPGVIRFLYARHRPNKEIKIDLGLGLLNLYDEFDKVERMYFGLENAKNKEEEIELKRTYELSMPKIPERLVAQAPFRFLVVLVQMPHLDEGKIIEILKKQGHIPQDLAEEDTERIKLRIMLAKNWVSKYAPDTVKFSLLQEPPRIEISEEIKEALNEVANWLESKEEFSADELNNIIFDAAKKRNIPSKQWFKVLYRLFIGKDRGPRLASFLASLDKDFVTRRLRLEA</sequence>
<dbReference type="Gene3D" id="3.40.50.620">
    <property type="entry name" value="HUPs"/>
    <property type="match status" value="2"/>
</dbReference>
<comment type="caution">
    <text evidence="10">Lacks conserved residue(s) required for the propagation of feature annotation.</text>
</comment>
<dbReference type="CDD" id="cd00674">
    <property type="entry name" value="LysRS_core_class_I"/>
    <property type="match status" value="1"/>
</dbReference>
<evidence type="ECO:0000256" key="3">
    <source>
        <dbReference type="ARBA" id="ARBA00022490"/>
    </source>
</evidence>
<dbReference type="Proteomes" id="UP000066042">
    <property type="component" value="Chromosome"/>
</dbReference>
<name>A0A0S1XBE4_THEBA</name>
<evidence type="ECO:0000256" key="9">
    <source>
        <dbReference type="ARBA" id="ARBA00048573"/>
    </source>
</evidence>
<evidence type="ECO:0000256" key="6">
    <source>
        <dbReference type="ARBA" id="ARBA00022840"/>
    </source>
</evidence>
<dbReference type="InterPro" id="IPR001412">
    <property type="entry name" value="aa-tRNA-synth_I_CS"/>
</dbReference>
<dbReference type="EMBL" id="CP013050">
    <property type="protein sequence ID" value="ALM75064.1"/>
    <property type="molecule type" value="Genomic_DNA"/>
</dbReference>
<dbReference type="GO" id="GO:0006430">
    <property type="term" value="P:lysyl-tRNA aminoacylation"/>
    <property type="evidence" value="ECO:0007669"/>
    <property type="project" value="UniProtKB-UniRule"/>
</dbReference>
<dbReference type="Gene3D" id="1.10.10.350">
    <property type="match status" value="1"/>
</dbReference>
<dbReference type="Gene3D" id="1.10.10.770">
    <property type="match status" value="1"/>
</dbReference>
<dbReference type="InterPro" id="IPR002904">
    <property type="entry name" value="Lys-tRNA-ligase"/>
</dbReference>
<reference evidence="12 13" key="1">
    <citation type="journal article" date="2016" name="Genome Announc.">
        <title>Complete genome sequence of the hyperthermophilic and piezophilic archaeon Thermococcus barophilus Ch5, capable of growth at the expense of hydrogenogenesis from carbon monoxide and formate.</title>
        <authorList>
            <person name="Oger P."/>
            <person name="Sokolova T.G."/>
            <person name="Kozhevnikova D.A."/>
            <person name="Taranov E.A."/>
            <person name="Vannier P."/>
            <person name="Lee H.S."/>
            <person name="Kwon K.K."/>
            <person name="Kang S.G."/>
            <person name="Lee J.H."/>
            <person name="Bonch-Osmolovskaya E.A."/>
            <person name="Lebedinsky A.V."/>
        </authorList>
    </citation>
    <scope>NUCLEOTIDE SEQUENCE [LARGE SCALE GENOMIC DNA]</scope>
    <source>
        <strain evidence="13">Ch5</strain>
    </source>
</reference>
<dbReference type="Gene3D" id="6.10.20.10">
    <property type="entry name" value="Lysine tRNA ligase, stem contact fold domain"/>
    <property type="match status" value="1"/>
</dbReference>
<dbReference type="InterPro" id="IPR020751">
    <property type="entry name" value="aa-tRNA-synth_I_codon-bd_sub2"/>
</dbReference>
<dbReference type="SUPFAM" id="SSF52374">
    <property type="entry name" value="Nucleotidylyl transferase"/>
    <property type="match status" value="1"/>
</dbReference>
<dbReference type="PROSITE" id="PS00178">
    <property type="entry name" value="AA_TRNA_LIGASE_I"/>
    <property type="match status" value="1"/>
</dbReference>
<keyword evidence="7 10" id="KW-0648">Protein biosynthesis</keyword>
<comment type="catalytic activity">
    <reaction evidence="9 10">
        <text>tRNA(Lys) + L-lysine + ATP = L-lysyl-tRNA(Lys) + AMP + diphosphate</text>
        <dbReference type="Rhea" id="RHEA:20792"/>
        <dbReference type="Rhea" id="RHEA-COMP:9696"/>
        <dbReference type="Rhea" id="RHEA-COMP:9697"/>
        <dbReference type="ChEBI" id="CHEBI:30616"/>
        <dbReference type="ChEBI" id="CHEBI:32551"/>
        <dbReference type="ChEBI" id="CHEBI:33019"/>
        <dbReference type="ChEBI" id="CHEBI:78442"/>
        <dbReference type="ChEBI" id="CHEBI:78529"/>
        <dbReference type="ChEBI" id="CHEBI:456215"/>
        <dbReference type="EC" id="6.1.1.6"/>
    </reaction>
</comment>
<evidence type="ECO:0000256" key="7">
    <source>
        <dbReference type="ARBA" id="ARBA00022917"/>
    </source>
</evidence>
<dbReference type="PATRIC" id="fig|55802.8.peg.1115"/>
<dbReference type="SUPFAM" id="SSF48163">
    <property type="entry name" value="An anticodon-binding domain of class I aminoacyl-tRNA synthetases"/>
    <property type="match status" value="1"/>
</dbReference>
<evidence type="ECO:0000256" key="10">
    <source>
        <dbReference type="HAMAP-Rule" id="MF_00177"/>
    </source>
</evidence>
<feature type="short sequence motif" description="'KMSKS' region" evidence="10">
    <location>
        <begin position="280"/>
        <end position="284"/>
    </location>
</feature>
<evidence type="ECO:0000256" key="2">
    <source>
        <dbReference type="ARBA" id="ARBA00005594"/>
    </source>
</evidence>
<dbReference type="Pfam" id="PF01921">
    <property type="entry name" value="tRNA-synt_1f"/>
    <property type="match status" value="1"/>
</dbReference>
<accession>A0A0S1XBE4</accession>
<evidence type="ECO:0000256" key="1">
    <source>
        <dbReference type="ARBA" id="ARBA00004496"/>
    </source>
</evidence>
<dbReference type="PANTHER" id="PTHR37940:SF1">
    <property type="entry name" value="LYSINE--TRNA LIGASE"/>
    <property type="match status" value="1"/>
</dbReference>
<dbReference type="HAMAP" id="MF_00177">
    <property type="entry name" value="Lys_tRNA_synth_class1"/>
    <property type="match status" value="1"/>
</dbReference>
<comment type="similarity">
    <text evidence="2 10">Belongs to the class-I aminoacyl-tRNA synthetase family.</text>
</comment>
<dbReference type="GO" id="GO:0000049">
    <property type="term" value="F:tRNA binding"/>
    <property type="evidence" value="ECO:0007669"/>
    <property type="project" value="InterPro"/>
</dbReference>